<evidence type="ECO:0000313" key="2">
    <source>
        <dbReference type="Proteomes" id="UP000320762"/>
    </source>
</evidence>
<protein>
    <submittedName>
        <fullName evidence="1">Uncharacterized protein</fullName>
    </submittedName>
</protein>
<dbReference type="EMBL" id="VDMD01000088">
    <property type="protein sequence ID" value="TRM55902.1"/>
    <property type="molecule type" value="Genomic_DNA"/>
</dbReference>
<comment type="caution">
    <text evidence="1">The sequence shown here is derived from an EMBL/GenBank/DDBJ whole genome shotgun (WGS) entry which is preliminary data.</text>
</comment>
<keyword evidence="2" id="KW-1185">Reference proteome</keyword>
<evidence type="ECO:0000313" key="1">
    <source>
        <dbReference type="EMBL" id="TRM55902.1"/>
    </source>
</evidence>
<gene>
    <name evidence="1" type="ORF">BD626DRAFT_270451</name>
</gene>
<accession>A0A550BTP0</accession>
<proteinExistence type="predicted"/>
<dbReference type="AlphaFoldDB" id="A0A550BTP0"/>
<organism evidence="1 2">
    <name type="scientific">Schizophyllum amplum</name>
    <dbReference type="NCBI Taxonomy" id="97359"/>
    <lineage>
        <taxon>Eukaryota</taxon>
        <taxon>Fungi</taxon>
        <taxon>Dikarya</taxon>
        <taxon>Basidiomycota</taxon>
        <taxon>Agaricomycotina</taxon>
        <taxon>Agaricomycetes</taxon>
        <taxon>Agaricomycetidae</taxon>
        <taxon>Agaricales</taxon>
        <taxon>Schizophyllaceae</taxon>
        <taxon>Schizophyllum</taxon>
    </lineage>
</organism>
<reference evidence="1 2" key="1">
    <citation type="journal article" date="2019" name="New Phytol.">
        <title>Comparative genomics reveals unique wood-decay strategies and fruiting body development in the Schizophyllaceae.</title>
        <authorList>
            <person name="Almasi E."/>
            <person name="Sahu N."/>
            <person name="Krizsan K."/>
            <person name="Balint B."/>
            <person name="Kovacs G.M."/>
            <person name="Kiss B."/>
            <person name="Cseklye J."/>
            <person name="Drula E."/>
            <person name="Henrissat B."/>
            <person name="Nagy I."/>
            <person name="Chovatia M."/>
            <person name="Adam C."/>
            <person name="LaButti K."/>
            <person name="Lipzen A."/>
            <person name="Riley R."/>
            <person name="Grigoriev I.V."/>
            <person name="Nagy L.G."/>
        </authorList>
    </citation>
    <scope>NUCLEOTIDE SEQUENCE [LARGE SCALE GENOMIC DNA]</scope>
    <source>
        <strain evidence="1 2">NL-1724</strain>
    </source>
</reference>
<name>A0A550BTP0_9AGAR</name>
<sequence>MSRRARRFTCLAGGARRVWQAGRCGDVSSSVAVVSPVDHLSALAHNPTKRQKFQFRTDAHHAQPYTMHLEHHTRDVGCLDASSSSSLPYSFITSPVVASPALVSSCTLLDHSLYNFHFSLFLISSRSCFHDAPPDFIAPLPISSSSSSSYRTPHAHLAIVLLAAAQNRTL</sequence>
<dbReference type="Proteomes" id="UP000320762">
    <property type="component" value="Unassembled WGS sequence"/>
</dbReference>